<evidence type="ECO:0000256" key="8">
    <source>
        <dbReference type="RuleBase" id="RU004479"/>
    </source>
</evidence>
<feature type="modified residue" description="2,3-didehydroalanine (Ser)" evidence="6">
    <location>
        <position position="149"/>
    </location>
</feature>
<dbReference type="FunFam" id="1.20.200.10:FF:000003">
    <property type="entry name" value="Histidine ammonia-lyase"/>
    <property type="match status" value="1"/>
</dbReference>
<gene>
    <name evidence="6" type="primary">hutH</name>
    <name evidence="10" type="ORF">SCALIN_C03_0080</name>
</gene>
<comment type="subcellular location">
    <subcellularLocation>
        <location evidence="6 9">Cytoplasm</location>
    </subcellularLocation>
</comment>
<dbReference type="NCBIfam" id="TIGR01225">
    <property type="entry name" value="hutH"/>
    <property type="match status" value="1"/>
</dbReference>
<comment type="catalytic activity">
    <reaction evidence="5 6 8">
        <text>L-histidine = trans-urocanate + NH4(+)</text>
        <dbReference type="Rhea" id="RHEA:21232"/>
        <dbReference type="ChEBI" id="CHEBI:17771"/>
        <dbReference type="ChEBI" id="CHEBI:28938"/>
        <dbReference type="ChEBI" id="CHEBI:57595"/>
        <dbReference type="EC" id="4.3.1.3"/>
    </reaction>
</comment>
<dbReference type="InterPro" id="IPR001106">
    <property type="entry name" value="Aromatic_Lyase"/>
</dbReference>
<comment type="PTM">
    <text evidence="6">Contains an active site 4-methylidene-imidazol-5-one (MIO), which is formed autocatalytically by cyclization and dehydration of residues Ala-Ser-Gly.</text>
</comment>
<dbReference type="FunFam" id="1.10.275.10:FF:000005">
    <property type="entry name" value="Histidine ammonia-lyase"/>
    <property type="match status" value="1"/>
</dbReference>
<dbReference type="CDD" id="cd00332">
    <property type="entry name" value="PAL-HAL"/>
    <property type="match status" value="1"/>
</dbReference>
<evidence type="ECO:0000313" key="10">
    <source>
        <dbReference type="EMBL" id="GAX59423.1"/>
    </source>
</evidence>
<dbReference type="PANTHER" id="PTHR10362">
    <property type="entry name" value="HISTIDINE AMMONIA-LYASE"/>
    <property type="match status" value="1"/>
</dbReference>
<evidence type="ECO:0000256" key="4">
    <source>
        <dbReference type="ARBA" id="ARBA00023239"/>
    </source>
</evidence>
<evidence type="ECO:0000256" key="9">
    <source>
        <dbReference type="RuleBase" id="RU004480"/>
    </source>
</evidence>
<evidence type="ECO:0000256" key="3">
    <source>
        <dbReference type="ARBA" id="ARBA00022808"/>
    </source>
</evidence>
<keyword evidence="4 6" id="KW-0456">Lyase</keyword>
<protein>
    <recommendedName>
        <fullName evidence="2 6">Histidine ammonia-lyase</fullName>
        <shortName evidence="6">Histidase</shortName>
        <ecNumber evidence="2 6">4.3.1.3</ecNumber>
    </recommendedName>
</protein>
<dbReference type="GO" id="GO:0004397">
    <property type="term" value="F:histidine ammonia-lyase activity"/>
    <property type="evidence" value="ECO:0007669"/>
    <property type="project" value="UniProtKB-UniRule"/>
</dbReference>
<dbReference type="InterPro" id="IPR005921">
    <property type="entry name" value="HutH"/>
</dbReference>
<dbReference type="InterPro" id="IPR008948">
    <property type="entry name" value="L-Aspartase-like"/>
</dbReference>
<proteinExistence type="inferred from homology"/>
<comment type="caution">
    <text evidence="10">The sequence shown here is derived from an EMBL/GenBank/DDBJ whole genome shotgun (WGS) entry which is preliminary data.</text>
</comment>
<accession>A0A286TU83</accession>
<dbReference type="GO" id="GO:0005737">
    <property type="term" value="C:cytoplasm"/>
    <property type="evidence" value="ECO:0007669"/>
    <property type="project" value="UniProtKB-SubCell"/>
</dbReference>
<dbReference type="GO" id="GO:0019556">
    <property type="term" value="P:L-histidine catabolic process to glutamate and formamide"/>
    <property type="evidence" value="ECO:0007669"/>
    <property type="project" value="UniProtKB-UniPathway"/>
</dbReference>
<dbReference type="EC" id="4.3.1.3" evidence="2 6"/>
<dbReference type="UniPathway" id="UPA00379">
    <property type="reaction ID" value="UER00549"/>
</dbReference>
<comment type="similarity">
    <text evidence="6 7">Belongs to the PAL/histidase family.</text>
</comment>
<dbReference type="NCBIfam" id="NF006871">
    <property type="entry name" value="PRK09367.1"/>
    <property type="match status" value="1"/>
</dbReference>
<evidence type="ECO:0000256" key="5">
    <source>
        <dbReference type="ARBA" id="ARBA00049269"/>
    </source>
</evidence>
<keyword evidence="11" id="KW-1185">Reference proteome</keyword>
<organism evidence="10 11">
    <name type="scientific">Candidatus Scalindua japonica</name>
    <dbReference type="NCBI Taxonomy" id="1284222"/>
    <lineage>
        <taxon>Bacteria</taxon>
        <taxon>Pseudomonadati</taxon>
        <taxon>Planctomycetota</taxon>
        <taxon>Candidatus Brocadiia</taxon>
        <taxon>Candidatus Brocadiales</taxon>
        <taxon>Candidatus Scalinduaceae</taxon>
        <taxon>Candidatus Scalindua</taxon>
    </lineage>
</organism>
<dbReference type="Gene3D" id="1.20.200.10">
    <property type="entry name" value="Fumarase/aspartase (Central domain)"/>
    <property type="match status" value="1"/>
</dbReference>
<dbReference type="GO" id="GO:0019557">
    <property type="term" value="P:L-histidine catabolic process to glutamate and formate"/>
    <property type="evidence" value="ECO:0007669"/>
    <property type="project" value="UniProtKB-UniPathway"/>
</dbReference>
<dbReference type="HAMAP" id="MF_00229">
    <property type="entry name" value="His_ammonia_lyase"/>
    <property type="match status" value="1"/>
</dbReference>
<dbReference type="InterPro" id="IPR024083">
    <property type="entry name" value="Fumarase/histidase_N"/>
</dbReference>
<evidence type="ECO:0000256" key="7">
    <source>
        <dbReference type="RuleBase" id="RU003954"/>
    </source>
</evidence>
<keyword evidence="6" id="KW-0963">Cytoplasm</keyword>
<evidence type="ECO:0000256" key="2">
    <source>
        <dbReference type="ARBA" id="ARBA00012994"/>
    </source>
</evidence>
<feature type="cross-link" description="5-imidazolinone (Ala-Gly)" evidence="6">
    <location>
        <begin position="148"/>
        <end position="150"/>
    </location>
</feature>
<dbReference type="AlphaFoldDB" id="A0A286TU83"/>
<dbReference type="InterPro" id="IPR022313">
    <property type="entry name" value="Phe/His_NH3-lyase_AS"/>
</dbReference>
<dbReference type="SUPFAM" id="SSF48557">
    <property type="entry name" value="L-aspartase-like"/>
    <property type="match status" value="1"/>
</dbReference>
<evidence type="ECO:0000313" key="11">
    <source>
        <dbReference type="Proteomes" id="UP000218542"/>
    </source>
</evidence>
<dbReference type="PROSITE" id="PS00488">
    <property type="entry name" value="PAL_HISTIDASE"/>
    <property type="match status" value="1"/>
</dbReference>
<reference evidence="11" key="1">
    <citation type="journal article" date="2017" name="Environ. Microbiol. Rep.">
        <title>Genetic Diversity of Marine Anaerobic Ammonium-Oxidizing Bacteria as Revealed by Genomic and Proteomic Analyses of 'Candidatus Scalindua japonica'.</title>
        <authorList>
            <person name="Oshiki M."/>
            <person name="Mizuto K."/>
            <person name="Kimura Z."/>
            <person name="Kindaichi T."/>
            <person name="Satoh H."/>
            <person name="Okabe S."/>
        </authorList>
    </citation>
    <scope>NUCLEOTIDE SEQUENCE [LARGE SCALE GENOMIC DNA]</scope>
    <source>
        <strain evidence="11">husup-a2</strain>
    </source>
</reference>
<evidence type="ECO:0000256" key="6">
    <source>
        <dbReference type="HAMAP-Rule" id="MF_00229"/>
    </source>
</evidence>
<comment type="pathway">
    <text evidence="1 6 8">Amino-acid degradation; L-histidine degradation into L-glutamate; N-formimidoyl-L-glutamate from L-histidine: step 1/3.</text>
</comment>
<sequence>MYDFDMKNIIINGEGLTVSQVESVVRGKVKISLGKEVRKRVNSAQRIIQKAIDEKKVIYGVTTGFGALSGKLISKDNRKQLQKNIVLSHSAGVGSYFDEEIVRGVMLLRINDCAKGHSCIRFETLQTLVEMLNKGVHPVIPEKGSVGASGDLAPLAHLALVLIGEGKAVFEDKVLSGRKAMKSAGIELRELEAGEGLALINGTQVMTGIGSIVVADAVKLLKSAEIAAGMSLEVLRGSNIELNERIHNVRPHKGQRISADNLRRITENSDIISSHEDCSRVQDAYSIRCCPQVHGASIDTLNYVKNVIETEMNSATGNPLIFHDTNVVYNNGGNFHGQPVALAMDFLAIALSEIADISERRIERLVNPLLSGLPAFLVDEPGLNSGLMIAQYTAASLVSENKVLAHPASVDSIPTSANKEDHVSMGTIAARKCRQVLFNTENVIAIELLCVAQALDLFTNLKAGSGSICAYREIRKHVPHLKEDRIISDDIKIVHNLVRDGIIVSSVEKKTGALSL</sequence>
<evidence type="ECO:0000256" key="1">
    <source>
        <dbReference type="ARBA" id="ARBA00005113"/>
    </source>
</evidence>
<dbReference type="EMBL" id="BAOS01000003">
    <property type="protein sequence ID" value="GAX59423.1"/>
    <property type="molecule type" value="Genomic_DNA"/>
</dbReference>
<dbReference type="Proteomes" id="UP000218542">
    <property type="component" value="Unassembled WGS sequence"/>
</dbReference>
<dbReference type="Pfam" id="PF00221">
    <property type="entry name" value="Lyase_aromatic"/>
    <property type="match status" value="1"/>
</dbReference>
<dbReference type="Gene3D" id="1.10.275.10">
    <property type="entry name" value="Fumarase/aspartase (N-terminal domain)"/>
    <property type="match status" value="1"/>
</dbReference>
<keyword evidence="3 6" id="KW-0369">Histidine metabolism</keyword>
<name>A0A286TU83_9BACT</name>